<dbReference type="AlphaFoldDB" id="A0A2M8H800"/>
<feature type="domain" description="HTH marR-type" evidence="4">
    <location>
        <begin position="24"/>
        <end position="157"/>
    </location>
</feature>
<keyword evidence="3" id="KW-0804">Transcription</keyword>
<dbReference type="GO" id="GO:0003677">
    <property type="term" value="F:DNA binding"/>
    <property type="evidence" value="ECO:0007669"/>
    <property type="project" value="UniProtKB-KW"/>
</dbReference>
<dbReference type="PRINTS" id="PR00598">
    <property type="entry name" value="HTHMARR"/>
</dbReference>
<keyword evidence="1" id="KW-0805">Transcription regulation</keyword>
<dbReference type="Pfam" id="PF12802">
    <property type="entry name" value="MarR_2"/>
    <property type="match status" value="1"/>
</dbReference>
<dbReference type="OrthoDB" id="32523at2"/>
<dbReference type="SUPFAM" id="SSF46785">
    <property type="entry name" value="Winged helix' DNA-binding domain"/>
    <property type="match status" value="1"/>
</dbReference>
<keyword evidence="2" id="KW-0238">DNA-binding</keyword>
<evidence type="ECO:0000259" key="4">
    <source>
        <dbReference type="PROSITE" id="PS50995"/>
    </source>
</evidence>
<dbReference type="InterPro" id="IPR000835">
    <property type="entry name" value="HTH_MarR-typ"/>
</dbReference>
<dbReference type="GO" id="GO:0003700">
    <property type="term" value="F:DNA-binding transcription factor activity"/>
    <property type="evidence" value="ECO:0007669"/>
    <property type="project" value="InterPro"/>
</dbReference>
<dbReference type="PANTHER" id="PTHR42756">
    <property type="entry name" value="TRANSCRIPTIONAL REGULATOR, MARR"/>
    <property type="match status" value="1"/>
</dbReference>
<reference evidence="5 6" key="1">
    <citation type="submission" date="2017-11" db="EMBL/GenBank/DDBJ databases">
        <title>Draft genome sequence of environmental isolate Aeromonas lusitania sp. nov. MDC 2473.</title>
        <authorList>
            <person name="Colston S.M."/>
            <person name="Navarro A."/>
            <person name="Martinez-Murcia A.J."/>
            <person name="Graf J."/>
        </authorList>
    </citation>
    <scope>NUCLEOTIDE SEQUENCE [LARGE SCALE GENOMIC DNA]</scope>
    <source>
        <strain evidence="5 6">MDC 2473</strain>
    </source>
</reference>
<protein>
    <submittedName>
        <fullName evidence="5">MarR family transcriptional regulator</fullName>
    </submittedName>
</protein>
<evidence type="ECO:0000313" key="6">
    <source>
        <dbReference type="Proteomes" id="UP000232060"/>
    </source>
</evidence>
<dbReference type="Gene3D" id="1.10.10.10">
    <property type="entry name" value="Winged helix-like DNA-binding domain superfamily/Winged helix DNA-binding domain"/>
    <property type="match status" value="1"/>
</dbReference>
<gene>
    <name evidence="5" type="ORF">CUC44_13545</name>
</gene>
<keyword evidence="6" id="KW-1185">Reference proteome</keyword>
<dbReference type="InterPro" id="IPR036390">
    <property type="entry name" value="WH_DNA-bd_sf"/>
</dbReference>
<sequence length="160" mass="17836">METDHVDLLLEQWARQRPDLDCSPMGVFGRVARMAAIAGREINDELKECGLLGSDFDILATLRRAGEPLTPTALYQSAMLTSGAMTARLDKLAERGLIERQAAPSDRRSLLVCLTAEGRELIDLAVERHVANEQRLLSPLTQAEQTQLADLLKRWLLENE</sequence>
<evidence type="ECO:0000256" key="3">
    <source>
        <dbReference type="ARBA" id="ARBA00023163"/>
    </source>
</evidence>
<organism evidence="5 6">
    <name type="scientific">Aeromonas lusitana</name>
    <dbReference type="NCBI Taxonomy" id="931529"/>
    <lineage>
        <taxon>Bacteria</taxon>
        <taxon>Pseudomonadati</taxon>
        <taxon>Pseudomonadota</taxon>
        <taxon>Gammaproteobacteria</taxon>
        <taxon>Aeromonadales</taxon>
        <taxon>Aeromonadaceae</taxon>
        <taxon>Aeromonas</taxon>
    </lineage>
</organism>
<dbReference type="Proteomes" id="UP000232060">
    <property type="component" value="Unassembled WGS sequence"/>
</dbReference>
<proteinExistence type="predicted"/>
<name>A0A2M8H800_9GAMM</name>
<dbReference type="EMBL" id="PGCP01000020">
    <property type="protein sequence ID" value="PJC92703.1"/>
    <property type="molecule type" value="Genomic_DNA"/>
</dbReference>
<dbReference type="PANTHER" id="PTHR42756:SF1">
    <property type="entry name" value="TRANSCRIPTIONAL REPRESSOR OF EMRAB OPERON"/>
    <property type="match status" value="1"/>
</dbReference>
<dbReference type="PROSITE" id="PS50995">
    <property type="entry name" value="HTH_MARR_2"/>
    <property type="match status" value="1"/>
</dbReference>
<evidence type="ECO:0000256" key="2">
    <source>
        <dbReference type="ARBA" id="ARBA00023125"/>
    </source>
</evidence>
<dbReference type="RefSeq" id="WP_100860454.1">
    <property type="nucleotide sequence ID" value="NZ_PGCP01000020.1"/>
</dbReference>
<dbReference type="SMART" id="SM00347">
    <property type="entry name" value="HTH_MARR"/>
    <property type="match status" value="1"/>
</dbReference>
<comment type="caution">
    <text evidence="5">The sequence shown here is derived from an EMBL/GenBank/DDBJ whole genome shotgun (WGS) entry which is preliminary data.</text>
</comment>
<evidence type="ECO:0000313" key="5">
    <source>
        <dbReference type="EMBL" id="PJC92703.1"/>
    </source>
</evidence>
<dbReference type="InterPro" id="IPR036388">
    <property type="entry name" value="WH-like_DNA-bd_sf"/>
</dbReference>
<evidence type="ECO:0000256" key="1">
    <source>
        <dbReference type="ARBA" id="ARBA00023015"/>
    </source>
</evidence>
<accession>A0A2M8H800</accession>